<evidence type="ECO:0000256" key="2">
    <source>
        <dbReference type="ARBA" id="ARBA00010742"/>
    </source>
</evidence>
<dbReference type="PANTHER" id="PTHR30024">
    <property type="entry name" value="ALIPHATIC SULFONATES-BINDING PROTEIN-RELATED"/>
    <property type="match status" value="1"/>
</dbReference>
<protein>
    <submittedName>
        <fullName evidence="7">ABC transporter substrate-binding protein</fullName>
    </submittedName>
</protein>
<dbReference type="InterPro" id="IPR015168">
    <property type="entry name" value="SsuA/THI5"/>
</dbReference>
<organism evidence="7 8">
    <name type="scientific">Mycolicibacterium diernhoferi</name>
    <dbReference type="NCBI Taxonomy" id="1801"/>
    <lineage>
        <taxon>Bacteria</taxon>
        <taxon>Bacillati</taxon>
        <taxon>Actinomycetota</taxon>
        <taxon>Actinomycetes</taxon>
        <taxon>Mycobacteriales</taxon>
        <taxon>Mycobacteriaceae</taxon>
        <taxon>Mycolicibacterium</taxon>
    </lineage>
</organism>
<evidence type="ECO:0000256" key="1">
    <source>
        <dbReference type="ARBA" id="ARBA00004418"/>
    </source>
</evidence>
<dbReference type="SUPFAM" id="SSF53850">
    <property type="entry name" value="Periplasmic binding protein-like II"/>
    <property type="match status" value="1"/>
</dbReference>
<comment type="subcellular location">
    <subcellularLocation>
        <location evidence="1">Periplasm</location>
    </subcellularLocation>
</comment>
<proteinExistence type="inferred from homology"/>
<dbReference type="AlphaFoldDB" id="A0A2A7NT89"/>
<dbReference type="PROSITE" id="PS51257">
    <property type="entry name" value="PROKAR_LIPOPROTEIN"/>
    <property type="match status" value="1"/>
</dbReference>
<comment type="caution">
    <text evidence="7">The sequence shown here is derived from an EMBL/GenBank/DDBJ whole genome shotgun (WGS) entry which is preliminary data.</text>
</comment>
<feature type="signal peptide" evidence="5">
    <location>
        <begin position="1"/>
        <end position="23"/>
    </location>
</feature>
<dbReference type="Pfam" id="PF09084">
    <property type="entry name" value="NMT1"/>
    <property type="match status" value="1"/>
</dbReference>
<reference evidence="7 8" key="1">
    <citation type="submission" date="2017-10" db="EMBL/GenBank/DDBJ databases">
        <title>The new phylogeny of genus Mycobacterium.</title>
        <authorList>
            <person name="Tortoli E."/>
            <person name="Trovato A."/>
            <person name="Cirillo D.M."/>
        </authorList>
    </citation>
    <scope>NUCLEOTIDE SEQUENCE [LARGE SCALE GENOMIC DNA]</scope>
    <source>
        <strain evidence="7 8">IP141170001</strain>
    </source>
</reference>
<dbReference type="PANTHER" id="PTHR30024:SF47">
    <property type="entry name" value="TAURINE-BINDING PERIPLASMIC PROTEIN"/>
    <property type="match status" value="1"/>
</dbReference>
<name>A0A2A7NT89_9MYCO</name>
<feature type="region of interest" description="Disordered" evidence="4">
    <location>
        <begin position="331"/>
        <end position="356"/>
    </location>
</feature>
<dbReference type="OrthoDB" id="286202at2"/>
<dbReference type="EMBL" id="PDCR01000023">
    <property type="protein sequence ID" value="PEG53118.1"/>
    <property type="molecule type" value="Genomic_DNA"/>
</dbReference>
<feature type="domain" description="SsuA/THI5-like" evidence="6">
    <location>
        <begin position="66"/>
        <end position="279"/>
    </location>
</feature>
<comment type="similarity">
    <text evidence="2">Belongs to the bacterial solute-binding protein SsuA/TauA family.</text>
</comment>
<keyword evidence="8" id="KW-1185">Reference proteome</keyword>
<accession>A0A2A7NT89</accession>
<evidence type="ECO:0000256" key="3">
    <source>
        <dbReference type="ARBA" id="ARBA00022729"/>
    </source>
</evidence>
<dbReference type="Proteomes" id="UP000220340">
    <property type="component" value="Unassembled WGS sequence"/>
</dbReference>
<evidence type="ECO:0000259" key="6">
    <source>
        <dbReference type="Pfam" id="PF09084"/>
    </source>
</evidence>
<evidence type="ECO:0000256" key="4">
    <source>
        <dbReference type="SAM" id="MobiDB-lite"/>
    </source>
</evidence>
<sequence length="356" mass="37644">MGQRTNRVRQRRCSMRRHGTLCAAVAAVGLTVSGCSTDLGRVEVTESGLTRLAVDYSPTAVNAQLTLGVNRGIFADHGLEIVQVPGAGASAASVALLLNGQIQLAVSEITAIPTAVAAGFPIEVVTSLATDYRSPQGDAFSVVVADDSPIRSFADLPGHTVAVNGLRSFFDLTVLESVRRSGGDPDRVSVVAVPFEDQVAALRQGRVDAVSTLEPFAGQLLRSGFRTLGNPATTALGPRSVATVLMGSKEFVDRNPEVMHRFLAALQEATEYANNHPAEVRQTISDTTGAPPETVAALPVPWFITGIERRAAALTTRLMVDYGRIDSAPEVDDFTWSQSPDATDVANPPRDLQVTG</sequence>
<evidence type="ECO:0000256" key="5">
    <source>
        <dbReference type="SAM" id="SignalP"/>
    </source>
</evidence>
<keyword evidence="3 5" id="KW-0732">Signal</keyword>
<feature type="chain" id="PRO_5039516825" evidence="5">
    <location>
        <begin position="24"/>
        <end position="356"/>
    </location>
</feature>
<evidence type="ECO:0000313" key="7">
    <source>
        <dbReference type="EMBL" id="PEG53118.1"/>
    </source>
</evidence>
<gene>
    <name evidence="7" type="ORF">CRI78_18205</name>
</gene>
<dbReference type="GO" id="GO:0042597">
    <property type="term" value="C:periplasmic space"/>
    <property type="evidence" value="ECO:0007669"/>
    <property type="project" value="UniProtKB-SubCell"/>
</dbReference>
<evidence type="ECO:0000313" key="8">
    <source>
        <dbReference type="Proteomes" id="UP000220340"/>
    </source>
</evidence>
<dbReference type="Gene3D" id="3.40.190.10">
    <property type="entry name" value="Periplasmic binding protein-like II"/>
    <property type="match status" value="2"/>
</dbReference>